<feature type="domain" description="RNase H type-1" evidence="2">
    <location>
        <begin position="8"/>
        <end position="130"/>
    </location>
</feature>
<dbReference type="KEGG" id="btw:BF38_5970"/>
<keyword evidence="5" id="KW-0548">Nucleotidyltransferase</keyword>
<evidence type="ECO:0000313" key="7">
    <source>
        <dbReference type="Proteomes" id="UP000501107"/>
    </source>
</evidence>
<keyword evidence="5" id="KW-0614">Plasmid</keyword>
<dbReference type="Proteomes" id="UP000501107">
    <property type="component" value="Plasmid unnamed3"/>
</dbReference>
<dbReference type="InterPro" id="IPR012337">
    <property type="entry name" value="RNaseH-like_sf"/>
</dbReference>
<dbReference type="EMBL" id="CP053979">
    <property type="protein sequence ID" value="QKH22604.1"/>
    <property type="molecule type" value="Genomic_DNA"/>
</dbReference>
<dbReference type="InterPro" id="IPR002156">
    <property type="entry name" value="RNaseH_domain"/>
</dbReference>
<dbReference type="PANTHER" id="PTHR47723">
    <property type="entry name" value="OS05G0353850 PROTEIN"/>
    <property type="match status" value="1"/>
</dbReference>
<keyword evidence="5" id="KW-0808">Transferase</keyword>
<accession>A0A0B5NIW1</accession>
<dbReference type="Proteomes" id="UP000031876">
    <property type="component" value="Plasmid 2"/>
</dbReference>
<geneLocation type="plasmid" evidence="3 6">
    <name>2</name>
</geneLocation>
<keyword evidence="5" id="KW-0695">RNA-directed DNA polymerase</keyword>
<dbReference type="GO" id="GO:0003676">
    <property type="term" value="F:nucleic acid binding"/>
    <property type="evidence" value="ECO:0007669"/>
    <property type="project" value="InterPro"/>
</dbReference>
<dbReference type="EMBL" id="CP009334">
    <property type="protein sequence ID" value="AJG73911.1"/>
    <property type="molecule type" value="Genomic_DNA"/>
</dbReference>
<evidence type="ECO:0000313" key="3">
    <source>
        <dbReference type="EMBL" id="AJG73911.1"/>
    </source>
</evidence>
<dbReference type="PANTHER" id="PTHR47723:SF19">
    <property type="entry name" value="POLYNUCLEOTIDYL TRANSFERASE, RIBONUCLEASE H-LIKE SUPERFAMILY PROTEIN"/>
    <property type="match status" value="1"/>
</dbReference>
<geneLocation type="plasmid" evidence="5 7">
    <name>unnamed3</name>
</geneLocation>
<gene>
    <name evidence="3" type="ORF">BF38_5970</name>
    <name evidence="4" type="ORF">FO599_01070</name>
    <name evidence="5" type="ORF">FOC89_01040</name>
</gene>
<dbReference type="InterPro" id="IPR036397">
    <property type="entry name" value="RNaseH_sf"/>
</dbReference>
<dbReference type="SUPFAM" id="SSF53098">
    <property type="entry name" value="Ribonuclease H-like"/>
    <property type="match status" value="1"/>
</dbReference>
<dbReference type="AlphaFoldDB" id="A0A0B5NIW1"/>
<name>A0A0B5NIW1_BACTU</name>
<dbReference type="GO" id="GO:0004523">
    <property type="term" value="F:RNA-DNA hybrid ribonuclease activity"/>
    <property type="evidence" value="ECO:0007669"/>
    <property type="project" value="InterPro"/>
</dbReference>
<evidence type="ECO:0000256" key="1">
    <source>
        <dbReference type="ARBA" id="ARBA00002286"/>
    </source>
</evidence>
<dbReference type="EMBL" id="VKQN01000001">
    <property type="protein sequence ID" value="MDR4174722.1"/>
    <property type="molecule type" value="Genomic_DNA"/>
</dbReference>
<reference evidence="3 6" key="1">
    <citation type="journal article" date="2015" name="Genome Announc.">
        <title>Complete genome sequences for 35 biothreat assay-relevant bacillus species.</title>
        <authorList>
            <person name="Johnson S.L."/>
            <person name="Daligault H.E."/>
            <person name="Davenport K.W."/>
            <person name="Jaissle J."/>
            <person name="Frey K.G."/>
            <person name="Ladner J.T."/>
            <person name="Broomall S.M."/>
            <person name="Bishop-Lilly K.A."/>
            <person name="Bruce D.C."/>
            <person name="Gibbons H.S."/>
            <person name="Coyne S.R."/>
            <person name="Lo C.C."/>
            <person name="Meincke L."/>
            <person name="Munk A.C."/>
            <person name="Koroleva G.I."/>
            <person name="Rosenzweig C.N."/>
            <person name="Palacios G.F."/>
            <person name="Redden C.L."/>
            <person name="Minogue T.D."/>
            <person name="Chain P.S."/>
        </authorList>
    </citation>
    <scope>NUCLEOTIDE SEQUENCE [LARGE SCALE GENOMIC DNA]</scope>
    <source>
        <strain evidence="3 6">HD1011</strain>
        <plasmid evidence="3 6">2</plasmid>
    </source>
</reference>
<reference evidence="5 7" key="3">
    <citation type="submission" date="2020-05" db="EMBL/GenBank/DDBJ databases">
        <title>FDA dAtabase for Regulatory Grade micrObial Sequences (FDA-ARGOS): Supporting development and validation of Infectious Disease Dx tests.</title>
        <authorList>
            <person name="Nelson B."/>
            <person name="Plummer A."/>
            <person name="Tallon L."/>
            <person name="Sadzewicz L."/>
            <person name="Zhao X."/>
            <person name="Vavikolanu K."/>
            <person name="Mehta A."/>
            <person name="Aluvathingal J."/>
            <person name="Nadendla S."/>
            <person name="Myers T."/>
            <person name="Yan Y."/>
            <person name="Sichtig H."/>
        </authorList>
    </citation>
    <scope>NUCLEOTIDE SEQUENCE [LARGE SCALE GENOMIC DNA]</scope>
    <source>
        <strain evidence="5 7">FDAARGOS_795</strain>
        <plasmid evidence="5 7">unnamed3</plasmid>
    </source>
</reference>
<dbReference type="GO" id="GO:0003964">
    <property type="term" value="F:RNA-directed DNA polymerase activity"/>
    <property type="evidence" value="ECO:0007669"/>
    <property type="project" value="UniProtKB-KW"/>
</dbReference>
<dbReference type="RefSeq" id="WP_000049759.1">
    <property type="nucleotide sequence ID" value="NZ_CP009334.1"/>
</dbReference>
<proteinExistence type="predicted"/>
<dbReference type="Pfam" id="PF13456">
    <property type="entry name" value="RVT_3"/>
    <property type="match status" value="1"/>
</dbReference>
<protein>
    <submittedName>
        <fullName evidence="3">RNase H family protein</fullName>
    </submittedName>
    <submittedName>
        <fullName evidence="5">Reverse transcriptase-like protein</fullName>
    </submittedName>
</protein>
<evidence type="ECO:0000259" key="2">
    <source>
        <dbReference type="Pfam" id="PF13456"/>
    </source>
</evidence>
<comment type="function">
    <text evidence="1">Involved in the transposition of the insertion sequence.</text>
</comment>
<sequence length="216" mass="25107">MSKYLCYCDASYNELEQSSQVGILIQDEFGQTIYNKTKRPNKPAISVAHAELIAIDELLFVIRERKMKRVLIHSDNQGVVEKINKREKFKNNGTVLNPLVERIHQKLQHFESDLVWISRDENEEADKLSKGVRDLSNTGINKKRFKGKLVSKFKGKKVKTPFENLKLEQVIALQGILKKSNHENIEIRLKEYIEEEEIQQELIETKEDTEKLSVVV</sequence>
<dbReference type="Gene3D" id="3.30.420.10">
    <property type="entry name" value="Ribonuclease H-like superfamily/Ribonuclease H"/>
    <property type="match status" value="1"/>
</dbReference>
<reference evidence="4" key="2">
    <citation type="submission" date="2019-07" db="EMBL/GenBank/DDBJ databases">
        <title>Phylogenomic Reclassification of ATCC Bacillus Strains and Various Taxa within the Genus Bacillus.</title>
        <authorList>
            <person name="Riojas M.A."/>
            <person name="Frank A.M."/>
            <person name="Fenn S.L."/>
            <person name="King S.P."/>
            <person name="Brower S.M."/>
            <person name="Hazbon M.H."/>
        </authorList>
    </citation>
    <scope>NUCLEOTIDE SEQUENCE</scope>
    <source>
        <strain evidence="4">ATCC 35646</strain>
    </source>
</reference>
<dbReference type="InterPro" id="IPR053151">
    <property type="entry name" value="RNase_H-like"/>
</dbReference>
<evidence type="ECO:0000313" key="5">
    <source>
        <dbReference type="EMBL" id="QKH22604.1"/>
    </source>
</evidence>
<evidence type="ECO:0000313" key="6">
    <source>
        <dbReference type="Proteomes" id="UP000031876"/>
    </source>
</evidence>
<evidence type="ECO:0000313" key="4">
    <source>
        <dbReference type="EMBL" id="MDR4174722.1"/>
    </source>
</evidence>
<dbReference type="Proteomes" id="UP001181533">
    <property type="component" value="Unassembled WGS sequence"/>
</dbReference>
<organism evidence="5 7">
    <name type="scientific">Bacillus thuringiensis</name>
    <dbReference type="NCBI Taxonomy" id="1428"/>
    <lineage>
        <taxon>Bacteria</taxon>
        <taxon>Bacillati</taxon>
        <taxon>Bacillota</taxon>
        <taxon>Bacilli</taxon>
        <taxon>Bacillales</taxon>
        <taxon>Bacillaceae</taxon>
        <taxon>Bacillus</taxon>
        <taxon>Bacillus cereus group</taxon>
    </lineage>
</organism>